<evidence type="ECO:0000313" key="2">
    <source>
        <dbReference type="Proteomes" id="UP000236319"/>
    </source>
</evidence>
<dbReference type="AlphaFoldDB" id="A0A2H6K9P9"/>
<evidence type="ECO:0000313" key="1">
    <source>
        <dbReference type="EMBL" id="GBE59734.1"/>
    </source>
</evidence>
<organism evidence="1 2">
    <name type="scientific">Babesia ovata</name>
    <dbReference type="NCBI Taxonomy" id="189622"/>
    <lineage>
        <taxon>Eukaryota</taxon>
        <taxon>Sar</taxon>
        <taxon>Alveolata</taxon>
        <taxon>Apicomplexa</taxon>
        <taxon>Aconoidasida</taxon>
        <taxon>Piroplasmida</taxon>
        <taxon>Babesiidae</taxon>
        <taxon>Babesia</taxon>
    </lineage>
</organism>
<dbReference type="Proteomes" id="UP000236319">
    <property type="component" value="Unassembled WGS sequence"/>
</dbReference>
<name>A0A2H6K9P9_9APIC</name>
<keyword evidence="2" id="KW-1185">Reference proteome</keyword>
<protein>
    <submittedName>
        <fullName evidence="1">Uncharacterized protein</fullName>
    </submittedName>
</protein>
<proteinExistence type="predicted"/>
<dbReference type="VEuPathDB" id="PiroplasmaDB:BOVATA_012270"/>
<comment type="caution">
    <text evidence="1">The sequence shown here is derived from an EMBL/GenBank/DDBJ whole genome shotgun (WGS) entry which is preliminary data.</text>
</comment>
<dbReference type="RefSeq" id="XP_028865977.1">
    <property type="nucleotide sequence ID" value="XM_029010144.1"/>
</dbReference>
<dbReference type="EMBL" id="BDSA01000001">
    <property type="protein sequence ID" value="GBE59734.1"/>
    <property type="molecule type" value="Genomic_DNA"/>
</dbReference>
<dbReference type="OrthoDB" id="360509at2759"/>
<accession>A0A2H6K9P9</accession>
<dbReference type="GeneID" id="39873504"/>
<sequence>MTAVREYLIYGVDDAHKHLWPVHYHLLRNDFLAAIDAIRRGADPLITDSRGESALALCYELFFKTINKCLNSTVPLGNRKCHQAPQTTYTAPTPKRHKLETTPELHGMADYKPAGKPAIKADQCADPPLFTSQIDFVVANHDVDAASTVHTSLFRRAKGLLAVLRTASEKDGMLLHSKRELLRAIRGLEYPGLYASLMDHMFLQSAGYGLKHMDNTDVWDARCLWRAAASRHAGLQSLTTFVAQVVELLEELCSVFHVDIYSNSLARMTELYPGHDRRLLLPGLESATIEVIAHMAFVTNHPLLFDAMVLQEPFQQGSTAFKWSDLLSRLLGEAEHMKPFMEPLMRRSLRKNVENRILLHN</sequence>
<gene>
    <name evidence="1" type="ORF">BOVATA_012270</name>
</gene>
<reference evidence="1 2" key="1">
    <citation type="journal article" date="2017" name="BMC Genomics">
        <title>Whole-genome assembly of Babesia ovata and comparative genomics between closely related pathogens.</title>
        <authorList>
            <person name="Yamagishi J."/>
            <person name="Asada M."/>
            <person name="Hakimi H."/>
            <person name="Tanaka T.Q."/>
            <person name="Sugimoto C."/>
            <person name="Kawazu S."/>
        </authorList>
    </citation>
    <scope>NUCLEOTIDE SEQUENCE [LARGE SCALE GENOMIC DNA]</scope>
    <source>
        <strain evidence="1 2">Miyake</strain>
    </source>
</reference>